<dbReference type="SUPFAM" id="SSF51735">
    <property type="entry name" value="NAD(P)-binding Rossmann-fold domains"/>
    <property type="match status" value="1"/>
</dbReference>
<proteinExistence type="inferred from homology"/>
<dbReference type="Proteomes" id="UP000219356">
    <property type="component" value="Unassembled WGS sequence"/>
</dbReference>
<protein>
    <submittedName>
        <fullName evidence="5">Short-chain dehydrogenase</fullName>
    </submittedName>
</protein>
<comment type="similarity">
    <text evidence="1 3">Belongs to the short-chain dehydrogenases/reductases (SDR) family.</text>
</comment>
<dbReference type="Gene3D" id="3.40.50.720">
    <property type="entry name" value="NAD(P)-binding Rossmann-like Domain"/>
    <property type="match status" value="1"/>
</dbReference>
<dbReference type="PANTHER" id="PTHR44196">
    <property type="entry name" value="DEHYDROGENASE/REDUCTASE SDR FAMILY MEMBER 7B"/>
    <property type="match status" value="1"/>
</dbReference>
<dbReference type="AlphaFoldDB" id="A0A285P2M1"/>
<dbReference type="NCBIfam" id="NF005495">
    <property type="entry name" value="PRK07109.1"/>
    <property type="match status" value="1"/>
</dbReference>
<evidence type="ECO:0000256" key="2">
    <source>
        <dbReference type="ARBA" id="ARBA00023002"/>
    </source>
</evidence>
<reference evidence="6" key="1">
    <citation type="submission" date="2017-09" db="EMBL/GenBank/DDBJ databases">
        <authorList>
            <person name="Varghese N."/>
            <person name="Submissions S."/>
        </authorList>
    </citation>
    <scope>NUCLEOTIDE SEQUENCE [LARGE SCALE GENOMIC DNA]</scope>
    <source>
        <strain evidence="6">CGMCC 1.8913</strain>
    </source>
</reference>
<gene>
    <name evidence="5" type="ORF">SAMN05421503_2819</name>
</gene>
<dbReference type="GO" id="GO:0008206">
    <property type="term" value="P:bile acid metabolic process"/>
    <property type="evidence" value="ECO:0007669"/>
    <property type="project" value="UniProtKB-ARBA"/>
</dbReference>
<dbReference type="EMBL" id="OBEK01000004">
    <property type="protein sequence ID" value="SNZ15970.1"/>
    <property type="molecule type" value="Genomic_DNA"/>
</dbReference>
<dbReference type="OrthoDB" id="9775296at2"/>
<dbReference type="SMART" id="SM00822">
    <property type="entry name" value="PKS_KR"/>
    <property type="match status" value="1"/>
</dbReference>
<evidence type="ECO:0000259" key="4">
    <source>
        <dbReference type="SMART" id="SM00822"/>
    </source>
</evidence>
<accession>A0A285P2M1</accession>
<sequence>MNEKVAKQKENITKLKNLKDQVIVITGASSGIGLVTARMAAAAGAKVVLAARNEEALRELTEELRQAGHEAVYVKADVGLEEDVTRIAETAIKEFGRFDTWVNNAGVAIYGHAMDVSDQDMKRLFATNYWGVVYGSRAAVRHYLERGDMGALINIGSIFGDRGTLVQSTYAPSKFAVHGWTESLRMECERDRVPVSITLIHPGRVDTPYNEHARSYEEYMPVHKGMIYPPEAVAEAILYAAANPKRDIYVGSQAKILQFLGSNFPRFTDKIWEAVFPPTQYDKNRHANPPEESNLYHAGYGLHERGTNIGWKRKKSIFVKAAKHPVLTRVIVASAGAWALAKMMGKND</sequence>
<dbReference type="PRINTS" id="PR00081">
    <property type="entry name" value="GDHRDH"/>
</dbReference>
<dbReference type="GO" id="GO:0016020">
    <property type="term" value="C:membrane"/>
    <property type="evidence" value="ECO:0007669"/>
    <property type="project" value="TreeGrafter"/>
</dbReference>
<name>A0A285P2M1_9BACI</name>
<keyword evidence="2" id="KW-0560">Oxidoreductase</keyword>
<dbReference type="FunFam" id="3.40.50.720:FF:000084">
    <property type="entry name" value="Short-chain dehydrogenase reductase"/>
    <property type="match status" value="1"/>
</dbReference>
<dbReference type="Pfam" id="PF00106">
    <property type="entry name" value="adh_short"/>
    <property type="match status" value="1"/>
</dbReference>
<dbReference type="CDD" id="cd05360">
    <property type="entry name" value="SDR_c3"/>
    <property type="match status" value="1"/>
</dbReference>
<dbReference type="PRINTS" id="PR00080">
    <property type="entry name" value="SDRFAMILY"/>
</dbReference>
<dbReference type="PANTHER" id="PTHR44196:SF1">
    <property type="entry name" value="DEHYDROGENASE_REDUCTASE SDR FAMILY MEMBER 7B"/>
    <property type="match status" value="1"/>
</dbReference>
<evidence type="ECO:0000256" key="3">
    <source>
        <dbReference type="RuleBase" id="RU000363"/>
    </source>
</evidence>
<dbReference type="InterPro" id="IPR002347">
    <property type="entry name" value="SDR_fam"/>
</dbReference>
<dbReference type="RefSeq" id="WP_097043049.1">
    <property type="nucleotide sequence ID" value="NZ_OBEK01000004.1"/>
</dbReference>
<dbReference type="InterPro" id="IPR036291">
    <property type="entry name" value="NAD(P)-bd_dom_sf"/>
</dbReference>
<evidence type="ECO:0000313" key="5">
    <source>
        <dbReference type="EMBL" id="SNZ15970.1"/>
    </source>
</evidence>
<evidence type="ECO:0000256" key="1">
    <source>
        <dbReference type="ARBA" id="ARBA00006484"/>
    </source>
</evidence>
<dbReference type="InterPro" id="IPR057326">
    <property type="entry name" value="KR_dom"/>
</dbReference>
<feature type="domain" description="Ketoreductase" evidence="4">
    <location>
        <begin position="21"/>
        <end position="208"/>
    </location>
</feature>
<evidence type="ECO:0000313" key="6">
    <source>
        <dbReference type="Proteomes" id="UP000219356"/>
    </source>
</evidence>
<keyword evidence="6" id="KW-1185">Reference proteome</keyword>
<organism evidence="5 6">
    <name type="scientific">Terribacillus aidingensis</name>
    <dbReference type="NCBI Taxonomy" id="586416"/>
    <lineage>
        <taxon>Bacteria</taxon>
        <taxon>Bacillati</taxon>
        <taxon>Bacillota</taxon>
        <taxon>Bacilli</taxon>
        <taxon>Bacillales</taxon>
        <taxon>Bacillaceae</taxon>
        <taxon>Terribacillus</taxon>
    </lineage>
</organism>
<dbReference type="GO" id="GO:0016491">
    <property type="term" value="F:oxidoreductase activity"/>
    <property type="evidence" value="ECO:0007669"/>
    <property type="project" value="UniProtKB-KW"/>
</dbReference>